<dbReference type="Pfam" id="PF13744">
    <property type="entry name" value="HTH_37"/>
    <property type="match status" value="1"/>
</dbReference>
<dbReference type="SUPFAM" id="SSF47413">
    <property type="entry name" value="lambda repressor-like DNA-binding domains"/>
    <property type="match status" value="1"/>
</dbReference>
<dbReference type="Gene3D" id="1.10.260.40">
    <property type="entry name" value="lambda repressor-like DNA-binding domains"/>
    <property type="match status" value="1"/>
</dbReference>
<reference evidence="2 3" key="1">
    <citation type="submission" date="2016-09" db="EMBL/GenBank/DDBJ databases">
        <title>Rhizobium sp. nov., a novel species isolated from the rice rhizosphere.</title>
        <authorList>
            <person name="Zhao J."/>
            <person name="Zhang X."/>
        </authorList>
    </citation>
    <scope>NUCLEOTIDE SEQUENCE [LARGE SCALE GENOMIC DNA]</scope>
    <source>
        <strain evidence="2 3">1.7048</strain>
    </source>
</reference>
<dbReference type="Proteomes" id="UP000186364">
    <property type="component" value="Unassembled WGS sequence"/>
</dbReference>
<comment type="caution">
    <text evidence="2">The sequence shown here is derived from an EMBL/GenBank/DDBJ whole genome shotgun (WGS) entry which is preliminary data.</text>
</comment>
<sequence>MSDEISVTASSGNVFADLGFDHPEEEQLKAQLVREIRDILASRRLTQMKAADVLGLKQPDVSALISGRTDKFSIERLLRCLRRLDREVSIVITEKIPDSRTAMAEA</sequence>
<dbReference type="PROSITE" id="PS50943">
    <property type="entry name" value="HTH_CROC1"/>
    <property type="match status" value="1"/>
</dbReference>
<protein>
    <submittedName>
        <fullName evidence="2">XRE family transcriptional regulator</fullName>
    </submittedName>
</protein>
<dbReference type="InterPro" id="IPR001387">
    <property type="entry name" value="Cro/C1-type_HTH"/>
</dbReference>
<organism evidence="2 3">
    <name type="scientific">Xaviernesmea oryzae</name>
    <dbReference type="NCBI Taxonomy" id="464029"/>
    <lineage>
        <taxon>Bacteria</taxon>
        <taxon>Pseudomonadati</taxon>
        <taxon>Pseudomonadota</taxon>
        <taxon>Alphaproteobacteria</taxon>
        <taxon>Hyphomicrobiales</taxon>
        <taxon>Rhizobiaceae</taxon>
        <taxon>Rhizobium/Agrobacterium group</taxon>
        <taxon>Xaviernesmea</taxon>
    </lineage>
</organism>
<dbReference type="OrthoDB" id="9795596at2"/>
<dbReference type="InterPro" id="IPR010982">
    <property type="entry name" value="Lambda_DNA-bd_dom_sf"/>
</dbReference>
<dbReference type="GO" id="GO:0003677">
    <property type="term" value="F:DNA binding"/>
    <property type="evidence" value="ECO:0007669"/>
    <property type="project" value="InterPro"/>
</dbReference>
<evidence type="ECO:0000313" key="2">
    <source>
        <dbReference type="EMBL" id="OLP60948.1"/>
    </source>
</evidence>
<dbReference type="RefSeq" id="WP_075626841.1">
    <property type="nucleotide sequence ID" value="NZ_FOAM01000006.1"/>
</dbReference>
<dbReference type="SMART" id="SM00530">
    <property type="entry name" value="HTH_XRE"/>
    <property type="match status" value="1"/>
</dbReference>
<dbReference type="AlphaFoldDB" id="A0A1Q9AZ19"/>
<feature type="domain" description="HTH cro/C1-type" evidence="1">
    <location>
        <begin position="36"/>
        <end position="91"/>
    </location>
</feature>
<dbReference type="EMBL" id="MKIP01000034">
    <property type="protein sequence ID" value="OLP60948.1"/>
    <property type="molecule type" value="Genomic_DNA"/>
</dbReference>
<name>A0A1Q9AZ19_9HYPH</name>
<evidence type="ECO:0000259" key="1">
    <source>
        <dbReference type="PROSITE" id="PS50943"/>
    </source>
</evidence>
<evidence type="ECO:0000313" key="3">
    <source>
        <dbReference type="Proteomes" id="UP000186364"/>
    </source>
</evidence>
<keyword evidence="3" id="KW-1185">Reference proteome</keyword>
<dbReference type="InterPro" id="IPR039554">
    <property type="entry name" value="HigA2-like_HTH"/>
</dbReference>
<proteinExistence type="predicted"/>
<accession>A0A1Q9AZ19</accession>
<gene>
    <name evidence="2" type="ORF">BJF93_02430</name>
</gene>